<dbReference type="PANTHER" id="PTHR43108:SF8">
    <property type="entry name" value="SD21168P"/>
    <property type="match status" value="1"/>
</dbReference>
<dbReference type="AlphaFoldDB" id="A0A164ZWR0"/>
<dbReference type="GeneID" id="28899633"/>
<evidence type="ECO:0000259" key="8">
    <source>
        <dbReference type="Pfam" id="PF00884"/>
    </source>
</evidence>
<dbReference type="InterPro" id="IPR012083">
    <property type="entry name" value="Arylsulfatase"/>
</dbReference>
<dbReference type="PROSITE" id="PS00523">
    <property type="entry name" value="SULFATASE_1"/>
    <property type="match status" value="1"/>
</dbReference>
<comment type="catalytic activity">
    <reaction evidence="5">
        <text>an aryl sulfate + H2O = a phenol + sulfate + H(+)</text>
        <dbReference type="Rhea" id="RHEA:17261"/>
        <dbReference type="ChEBI" id="CHEBI:15377"/>
        <dbReference type="ChEBI" id="CHEBI:15378"/>
        <dbReference type="ChEBI" id="CHEBI:16189"/>
        <dbReference type="ChEBI" id="CHEBI:33853"/>
        <dbReference type="ChEBI" id="CHEBI:140317"/>
        <dbReference type="EC" id="3.1.6.1"/>
    </reaction>
</comment>
<keyword evidence="3 5" id="KW-0378">Hydrolase</keyword>
<dbReference type="InterPro" id="IPR000917">
    <property type="entry name" value="Sulfatase_N"/>
</dbReference>
<gene>
    <name evidence="9" type="ORF">L228DRAFT_263501</name>
</gene>
<dbReference type="GO" id="GO:0018958">
    <property type="term" value="P:phenol-containing compound metabolic process"/>
    <property type="evidence" value="ECO:0007669"/>
    <property type="project" value="InterPro"/>
</dbReference>
<dbReference type="InterPro" id="IPR017850">
    <property type="entry name" value="Alkaline_phosphatase_core_sf"/>
</dbReference>
<dbReference type="FunFam" id="3.40.720.10:FF:000051">
    <property type="entry name" value="Arylsulfatase"/>
    <property type="match status" value="1"/>
</dbReference>
<protein>
    <recommendedName>
        <fullName evidence="5">Arylsulfatase</fullName>
        <shortName evidence="5">AS</shortName>
        <ecNumber evidence="5">3.1.6.1</ecNumber>
    </recommendedName>
    <alternativeName>
        <fullName evidence="5">Aryl-sulfate sulphohydrolase</fullName>
    </alternativeName>
</protein>
<dbReference type="OrthoDB" id="96314at2759"/>
<sequence>MKTLSLALLGAGAALLSLALADQRPLQLKHDNVKRPNIVFILTDDQDLHLQSLDYQPFLQKHLIDRGTFFRRHYCTIAICCPSRVSLWTGKAAHNTNVTDVSPPYGGYPKFVSQGLNEDYLPVWLQAAGYNTYYTGKLFNSHNLENYASPYPAGFTGSDFLLDPHTYEYLNSTWQRNREQPISREGEYSTDILAEKAFGFLDDAVSEDNPFVLTIAPIAPHSNAKISEGNVSEEGGKHSFQMTAPIPAERHRNLFQDAHIPRTENFNPEKASSVSWIRSLPRQDEENVAYNDHFYRSRLRALQAVDEIIDGLISRLEEYDILQDTYIIYTSDNGYHIGQHRLQPGKECSFEEDINVPLIIRGPGVPEGEVADVVTSHTDLAPTFLKLLGVEPKEDFDGVAIPITRASIDQAKTGRHEHVNVEFWGYGIEEGDYVLKKPDFALHANNTYKALRLIGRGYNIHYSVWCNNEHELYNLEDDPYQMNNLLDPSEGHASDSSSSSLLGFPLLKVAARLDALLLVLKSCKRDECIHPWRVLHPAGNVNTLWDALDSVFDQFYVEEQAKVEFSRCEPGYILDAEGPKQALMYRDGLRWSEWV</sequence>
<dbReference type="GO" id="GO:0005539">
    <property type="term" value="F:glycosaminoglycan binding"/>
    <property type="evidence" value="ECO:0007669"/>
    <property type="project" value="TreeGrafter"/>
</dbReference>
<dbReference type="GO" id="GO:0004065">
    <property type="term" value="F:arylsulfatase activity"/>
    <property type="evidence" value="ECO:0007669"/>
    <property type="project" value="UniProtKB-UniRule"/>
</dbReference>
<evidence type="ECO:0000256" key="3">
    <source>
        <dbReference type="ARBA" id="ARBA00022801"/>
    </source>
</evidence>
<dbReference type="PANTHER" id="PTHR43108">
    <property type="entry name" value="N-ACETYLGLUCOSAMINE-6-SULFATASE FAMILY MEMBER"/>
    <property type="match status" value="1"/>
</dbReference>
<dbReference type="RefSeq" id="XP_018185185.1">
    <property type="nucleotide sequence ID" value="XM_018334496.1"/>
</dbReference>
<feature type="signal peptide" evidence="7">
    <location>
        <begin position="1"/>
        <end position="21"/>
    </location>
</feature>
<organism evidence="9 10">
    <name type="scientific">Xylona heveae (strain CBS 132557 / TC161)</name>
    <dbReference type="NCBI Taxonomy" id="1328760"/>
    <lineage>
        <taxon>Eukaryota</taxon>
        <taxon>Fungi</taxon>
        <taxon>Dikarya</taxon>
        <taxon>Ascomycota</taxon>
        <taxon>Pezizomycotina</taxon>
        <taxon>Xylonomycetes</taxon>
        <taxon>Xylonales</taxon>
        <taxon>Xylonaceae</taxon>
        <taxon>Xylona</taxon>
    </lineage>
</organism>
<dbReference type="SUPFAM" id="SSF53649">
    <property type="entry name" value="Alkaline phosphatase-like"/>
    <property type="match status" value="1"/>
</dbReference>
<dbReference type="GO" id="GO:0008449">
    <property type="term" value="F:N-acetylglucosamine-6-sulfatase activity"/>
    <property type="evidence" value="ECO:0007669"/>
    <property type="project" value="TreeGrafter"/>
</dbReference>
<dbReference type="Gene3D" id="3.40.720.10">
    <property type="entry name" value="Alkaline Phosphatase, subunit A"/>
    <property type="match status" value="1"/>
</dbReference>
<comment type="PTM">
    <text evidence="6">The conversion to 3-oxoalanine (also known as C-formylglycine, FGly), of a serine or cysteine residue in prokaryotes and of a cysteine residue in eukaryotes, is critical for catalytic activity.</text>
</comment>
<reference evidence="9 10" key="1">
    <citation type="journal article" date="2016" name="Fungal Biol.">
        <title>The genome of Xylona heveae provides a window into fungal endophytism.</title>
        <authorList>
            <person name="Gazis R."/>
            <person name="Kuo A."/>
            <person name="Riley R."/>
            <person name="LaButti K."/>
            <person name="Lipzen A."/>
            <person name="Lin J."/>
            <person name="Amirebrahimi M."/>
            <person name="Hesse C.N."/>
            <person name="Spatafora J.W."/>
            <person name="Henrissat B."/>
            <person name="Hainaut M."/>
            <person name="Grigoriev I.V."/>
            <person name="Hibbett D.S."/>
        </authorList>
    </citation>
    <scope>NUCLEOTIDE SEQUENCE [LARGE SCALE GENOMIC DNA]</scope>
    <source>
        <strain evidence="9 10">TC161</strain>
    </source>
</reference>
<evidence type="ECO:0000256" key="7">
    <source>
        <dbReference type="SAM" id="SignalP"/>
    </source>
</evidence>
<evidence type="ECO:0000256" key="5">
    <source>
        <dbReference type="PIRNR" id="PIRNR000972"/>
    </source>
</evidence>
<evidence type="ECO:0000256" key="6">
    <source>
        <dbReference type="PIRSR" id="PIRSR000972-50"/>
    </source>
</evidence>
<feature type="domain" description="Sulfatase N-terminal" evidence="8">
    <location>
        <begin position="36"/>
        <end position="390"/>
    </location>
</feature>
<evidence type="ECO:0000256" key="4">
    <source>
        <dbReference type="ARBA" id="ARBA00023180"/>
    </source>
</evidence>
<dbReference type="PIRSF" id="PIRSF000972">
    <property type="entry name" value="Arylsulf_plant"/>
    <property type="match status" value="1"/>
</dbReference>
<dbReference type="EC" id="3.1.6.1" evidence="5"/>
<proteinExistence type="inferred from homology"/>
<evidence type="ECO:0000313" key="9">
    <source>
        <dbReference type="EMBL" id="KZF19630.1"/>
    </source>
</evidence>
<comment type="similarity">
    <text evidence="1 5">Belongs to the sulfatase family.</text>
</comment>
<dbReference type="CDD" id="cd16147">
    <property type="entry name" value="G6S"/>
    <property type="match status" value="1"/>
</dbReference>
<keyword evidence="10" id="KW-1185">Reference proteome</keyword>
<evidence type="ECO:0000256" key="2">
    <source>
        <dbReference type="ARBA" id="ARBA00022729"/>
    </source>
</evidence>
<evidence type="ECO:0000256" key="1">
    <source>
        <dbReference type="ARBA" id="ARBA00008779"/>
    </source>
</evidence>
<evidence type="ECO:0000313" key="10">
    <source>
        <dbReference type="Proteomes" id="UP000076632"/>
    </source>
</evidence>
<dbReference type="Pfam" id="PF00884">
    <property type="entry name" value="Sulfatase"/>
    <property type="match status" value="1"/>
</dbReference>
<keyword evidence="2 7" id="KW-0732">Signal</keyword>
<feature type="chain" id="PRO_5007855076" description="Arylsulfatase" evidence="7">
    <location>
        <begin position="22"/>
        <end position="595"/>
    </location>
</feature>
<feature type="modified residue" description="3-oxoalanine (Cys)" evidence="6">
    <location>
        <position position="80"/>
    </location>
</feature>
<dbReference type="Proteomes" id="UP000076632">
    <property type="component" value="Unassembled WGS sequence"/>
</dbReference>
<dbReference type="STRING" id="1328760.A0A164ZWR0"/>
<dbReference type="OMA" id="WCHGEHE"/>
<dbReference type="InterPro" id="IPR024607">
    <property type="entry name" value="Sulfatase_CS"/>
</dbReference>
<name>A0A164ZWR0_XYLHT</name>
<dbReference type="InParanoid" id="A0A164ZWR0"/>
<dbReference type="EMBL" id="KV407465">
    <property type="protein sequence ID" value="KZF19630.1"/>
    <property type="molecule type" value="Genomic_DNA"/>
</dbReference>
<keyword evidence="4" id="KW-0325">Glycoprotein</keyword>
<accession>A0A164ZWR0</accession>